<dbReference type="Proteomes" id="UP000515465">
    <property type="component" value="Chromosome"/>
</dbReference>
<evidence type="ECO:0000313" key="3">
    <source>
        <dbReference type="Proteomes" id="UP000515465"/>
    </source>
</evidence>
<name>A0A7G6SNY5_9HYPH</name>
<dbReference type="EMBL" id="CP050296">
    <property type="protein sequence ID" value="QND56217.1"/>
    <property type="molecule type" value="Genomic_DNA"/>
</dbReference>
<organism evidence="2 3">
    <name type="scientific">Mesorhizobium huakuii</name>
    <dbReference type="NCBI Taxonomy" id="28104"/>
    <lineage>
        <taxon>Bacteria</taxon>
        <taxon>Pseudomonadati</taxon>
        <taxon>Pseudomonadota</taxon>
        <taxon>Alphaproteobacteria</taxon>
        <taxon>Hyphomicrobiales</taxon>
        <taxon>Phyllobacteriaceae</taxon>
        <taxon>Mesorhizobium</taxon>
    </lineage>
</organism>
<accession>A0A7G6SNY5</accession>
<dbReference type="Pfam" id="PF24390">
    <property type="entry name" value="PRTase-CE"/>
    <property type="match status" value="1"/>
</dbReference>
<protein>
    <recommendedName>
        <fullName evidence="1">PRTase-CE domain-containing protein</fullName>
    </recommendedName>
</protein>
<gene>
    <name evidence="2" type="ORF">HB778_05905</name>
</gene>
<evidence type="ECO:0000313" key="2">
    <source>
        <dbReference type="EMBL" id="QND56217.1"/>
    </source>
</evidence>
<evidence type="ECO:0000259" key="1">
    <source>
        <dbReference type="Pfam" id="PF24390"/>
    </source>
</evidence>
<reference evidence="3" key="1">
    <citation type="journal article" date="2020" name="Mol. Plant Microbe">
        <title>Rhizobial microsymbionts of the narrowly endemic Oxytropis species growing in Kamchatka are characterized by significant genetic diversity and possess a set of genes that are associated with T3SS and T6SS secretion systems and can affect the development of symbiosis.</title>
        <authorList>
            <person name="Safronova V."/>
            <person name="Guro P."/>
            <person name="Sazanova A."/>
            <person name="Kuznetsova I."/>
            <person name="Belimov A."/>
            <person name="Yakubov V."/>
            <person name="Chirak E."/>
            <person name="Afonin A."/>
            <person name="Gogolev Y."/>
            <person name="Andronov E."/>
            <person name="Tikhonovich I."/>
        </authorList>
    </citation>
    <scope>NUCLEOTIDE SEQUENCE [LARGE SCALE GENOMIC DNA]</scope>
    <source>
        <strain evidence="3">583</strain>
    </source>
</reference>
<dbReference type="RefSeq" id="WP_183462260.1">
    <property type="nucleotide sequence ID" value="NZ_CP050296.1"/>
</dbReference>
<dbReference type="InterPro" id="IPR056920">
    <property type="entry name" value="PRTase-CE"/>
</dbReference>
<sequence>MQQLKNDFSSVDGWSEKNFRNSLVGYGDAFGNGKNYVLFDDFFGTGKTIERQATKFVEYVRNSRYKDNRVYLLAIAGMAAAKSRLDGLGLDYHSEIWLNRGISDRYGGTDVSSKRKIMKSLEKNLAALYKGQFMPSMGYGSSEALFSVHNYNCPNNVFPIFWWPVYKDYKLRKTVFKRLR</sequence>
<dbReference type="AlphaFoldDB" id="A0A7G6SNY5"/>
<feature type="domain" description="PRTase-CE" evidence="1">
    <location>
        <begin position="23"/>
        <end position="167"/>
    </location>
</feature>
<proteinExistence type="predicted"/>